<protein>
    <submittedName>
        <fullName evidence="3">Uncharacterized protein</fullName>
    </submittedName>
</protein>
<feature type="compositionally biased region" description="Basic residues" evidence="1">
    <location>
        <begin position="896"/>
        <end position="908"/>
    </location>
</feature>
<feature type="region of interest" description="Disordered" evidence="1">
    <location>
        <begin position="480"/>
        <end position="508"/>
    </location>
</feature>
<dbReference type="Proteomes" id="UP001178507">
    <property type="component" value="Unassembled WGS sequence"/>
</dbReference>
<keyword evidence="2" id="KW-0472">Membrane</keyword>
<evidence type="ECO:0000256" key="1">
    <source>
        <dbReference type="SAM" id="MobiDB-lite"/>
    </source>
</evidence>
<name>A0AA36HMZ1_9DINO</name>
<evidence type="ECO:0000313" key="4">
    <source>
        <dbReference type="Proteomes" id="UP001178507"/>
    </source>
</evidence>
<keyword evidence="2" id="KW-0812">Transmembrane</keyword>
<feature type="compositionally biased region" description="Basic and acidic residues" evidence="1">
    <location>
        <begin position="878"/>
        <end position="888"/>
    </location>
</feature>
<keyword evidence="4" id="KW-1185">Reference proteome</keyword>
<feature type="transmembrane region" description="Helical" evidence="2">
    <location>
        <begin position="1531"/>
        <end position="1554"/>
    </location>
</feature>
<proteinExistence type="predicted"/>
<feature type="region of interest" description="Disordered" evidence="1">
    <location>
        <begin position="871"/>
        <end position="912"/>
    </location>
</feature>
<feature type="compositionally biased region" description="Polar residues" evidence="1">
    <location>
        <begin position="480"/>
        <end position="490"/>
    </location>
</feature>
<organism evidence="3 4">
    <name type="scientific">Effrenium voratum</name>
    <dbReference type="NCBI Taxonomy" id="2562239"/>
    <lineage>
        <taxon>Eukaryota</taxon>
        <taxon>Sar</taxon>
        <taxon>Alveolata</taxon>
        <taxon>Dinophyceae</taxon>
        <taxon>Suessiales</taxon>
        <taxon>Symbiodiniaceae</taxon>
        <taxon>Effrenium</taxon>
    </lineage>
</organism>
<sequence>MEGLATLQGMDEEVLLAVMRQVKELHVVTALELKELIMEADKSAKLAWRLEGSRGNSELMAVWLKQKSRMGHVQFHDMLDRERARVVPPPGAAKLAKWPTRLQKLAGAAGDDPRARELAEESERARWLKALACGLFKAGAPVALDFGNSEELAKSKRIGKGRRASTLRKHVRTWERYIVWLHGAYGLMWPVQPSHFVGYLEVRAAEPCGKSVPGSLLKTLMFMEIAAEIPVDQRISKHPALVNCMEELVLYLALERAVVDMDLPRYVRGYAWYKLLKLWGGMRFNDTQGIEVSSMRLTAKGLVADITQSKTTGPGKAVTRISVYVDGGEGHLLRDLKGEKLLHEGAGALWTERSERATARSWAAVAGIDAEVKKKLGRWKASVDEDYERTTRTQVEQAQRKIAAFVKVNKGRVDPFDEESLLQKIENRMGEEGVDLDRRASILQRLRSFKPHVESDAESSSKRAKLADDMVSVVIDGSDEATSCVDSSGSEKAYPPLGSPEKAEPTDEEEVVELGKKTACYYVSIVGRSKVRTLHRLGKCHRVPGASAMAGIDDEARQDELISKLDPDFAGLLDVKEVEKILKAKLALLGIKTISLFSAVADSRETLREFTQASLSLDPARVPENIVKVAAMVDTWESCRSRTEARHKADAEALLNQIPRAAPKTEVQDLRAKFEQSLCAIDDRQMPSVSTLELQFDQIESGEYKVLSLSQYLCKDDAEQELMGATIDRATGAIKIKRGALEIAKPKNSEELRSRLRLVAHTFILCQIRYPHQKVLQGATPVHFQRYADLLLGEHVYNLKAKDSEGIVVAQPTFRLLLSYEFNIRKEMVKKLNSGTPLVQALEAAMVDTAIKERYFLTPCAYEALHVPGHVKTRSRSRGREHPPRAWKESTPAKGGKNKSKGKSKGKRGLHDKTPDGREICFKWNNQGSRCRFDCGRVHACQICFGSHPAHACKKAKDTVATAQGTKQAHGPQLKLLYLFAGAARKSSVVEQLKSMCAKGISFHAEEVDIERCESHDRTNTSLQKSLLEVQIGNELARFTCQMLQTIVEWPSMDMQGFYEGPLLQHCGCKSHVQLVKKPLDTAFKTTGTACYPEKMDQGIATAVLGAWQKFCPPTASCRLGNVLQAGMIRNEGTAMEASEGMVRNEGAAKVRNEGKAMETNEGMVRNEGMAKEAVGNDVKEKKGVGEAWVAYYKGKSRKDRLEDLPPSGSQLRAKVMELFYEAKKLDSFLEAKGCDPGRKESDRVCEVNFRRLHAALVCIDDVGRDYLLEVPAVFEEKTKWPLEAVDAELEEQIAVESEMEKGMILRMSQSEAGKEFSGRLAVAALGAVPKELGSEKVRLVHDGSYSVDISRRIRVRDRVRFPLLDDADAVLRGVKEDTSEGRDVRFSLTYDVARAHRLVPIVKRDWGLQAFRLDGSSDIYVHTRGTFGIGRLTHRLATMELSLYHLLYAELPLTWKKVKGGVVVQWIGYELDVKNFVKGISLKKQEWIVAWVEKRQAEGGVVGRDLKSALGRLTFVAGALSHVRPFLGVLFAWAAVLAMGTFASLPSAVALVLQLIKMEAEGQEIVLGGWESWKGPTSTARWFSVRLNRENALWAYAKGEPFRAIASLELTAVLLATMIFGRDGGLREAGVHGVLSGFTDSAVSMYVLDKYMSCSFPLSVILMELSVQLEKLEVDMMLRWIPREQNIEADALTNSAFEGFDPGKHINVRFEDFKFEVLDQLMGEAQKMDSEIRLVKSSKERKTIAWSEKKAEDQVKKRRKGETRCLVMQALAQSTKSERLAERCLQC</sequence>
<gene>
    <name evidence="3" type="ORF">EVOR1521_LOCUS1797</name>
</gene>
<comment type="caution">
    <text evidence="3">The sequence shown here is derived from an EMBL/GenBank/DDBJ whole genome shotgun (WGS) entry which is preliminary data.</text>
</comment>
<keyword evidence="2" id="KW-1133">Transmembrane helix</keyword>
<evidence type="ECO:0000313" key="3">
    <source>
        <dbReference type="EMBL" id="CAJ1371497.1"/>
    </source>
</evidence>
<accession>A0AA36HMZ1</accession>
<reference evidence="3" key="1">
    <citation type="submission" date="2023-08" db="EMBL/GenBank/DDBJ databases">
        <authorList>
            <person name="Chen Y."/>
            <person name="Shah S."/>
            <person name="Dougan E. K."/>
            <person name="Thang M."/>
            <person name="Chan C."/>
        </authorList>
    </citation>
    <scope>NUCLEOTIDE SEQUENCE</scope>
</reference>
<dbReference type="EMBL" id="CAUJNA010000082">
    <property type="protein sequence ID" value="CAJ1371497.1"/>
    <property type="molecule type" value="Genomic_DNA"/>
</dbReference>
<evidence type="ECO:0000256" key="2">
    <source>
        <dbReference type="SAM" id="Phobius"/>
    </source>
</evidence>